<feature type="compositionally biased region" description="Polar residues" evidence="1">
    <location>
        <begin position="298"/>
        <end position="308"/>
    </location>
</feature>
<gene>
    <name evidence="2" type="ORF">DFA_02671</name>
</gene>
<dbReference type="KEGG" id="dfa:DFA_02671"/>
<dbReference type="OrthoDB" id="10525272at2759"/>
<feature type="compositionally biased region" description="Basic and acidic residues" evidence="1">
    <location>
        <begin position="262"/>
        <end position="297"/>
    </location>
</feature>
<evidence type="ECO:0000313" key="2">
    <source>
        <dbReference type="EMBL" id="EGG18931.1"/>
    </source>
</evidence>
<feature type="compositionally biased region" description="Basic and acidic residues" evidence="1">
    <location>
        <begin position="241"/>
        <end position="255"/>
    </location>
</feature>
<dbReference type="GeneID" id="14870889"/>
<feature type="region of interest" description="Disordered" evidence="1">
    <location>
        <begin position="168"/>
        <end position="316"/>
    </location>
</feature>
<evidence type="ECO:0000313" key="3">
    <source>
        <dbReference type="Proteomes" id="UP000007797"/>
    </source>
</evidence>
<dbReference type="AlphaFoldDB" id="F4Q017"/>
<evidence type="ECO:0000256" key="1">
    <source>
        <dbReference type="SAM" id="MobiDB-lite"/>
    </source>
</evidence>
<protein>
    <submittedName>
        <fullName evidence="2">Uncharacterized protein</fullName>
    </submittedName>
</protein>
<accession>F4Q017</accession>
<keyword evidence="3" id="KW-1185">Reference proteome</keyword>
<reference evidence="3" key="1">
    <citation type="journal article" date="2011" name="Genome Res.">
        <title>Phylogeny-wide analysis of social amoeba genomes highlights ancient origins for complex intercellular communication.</title>
        <authorList>
            <person name="Heidel A.J."/>
            <person name="Lawal H.M."/>
            <person name="Felder M."/>
            <person name="Schilde C."/>
            <person name="Helps N.R."/>
            <person name="Tunggal B."/>
            <person name="Rivero F."/>
            <person name="John U."/>
            <person name="Schleicher M."/>
            <person name="Eichinger L."/>
            <person name="Platzer M."/>
            <person name="Noegel A.A."/>
            <person name="Schaap P."/>
            <person name="Gloeckner G."/>
        </authorList>
    </citation>
    <scope>NUCLEOTIDE SEQUENCE [LARGE SCALE GENOMIC DNA]</scope>
    <source>
        <strain evidence="3">SH3</strain>
    </source>
</reference>
<dbReference type="RefSeq" id="XP_004357393.1">
    <property type="nucleotide sequence ID" value="XM_004357337.1"/>
</dbReference>
<organism evidence="2 3">
    <name type="scientific">Cavenderia fasciculata</name>
    <name type="common">Slime mold</name>
    <name type="synonym">Dictyostelium fasciculatum</name>
    <dbReference type="NCBI Taxonomy" id="261658"/>
    <lineage>
        <taxon>Eukaryota</taxon>
        <taxon>Amoebozoa</taxon>
        <taxon>Evosea</taxon>
        <taxon>Eumycetozoa</taxon>
        <taxon>Dictyostelia</taxon>
        <taxon>Acytosteliales</taxon>
        <taxon>Cavenderiaceae</taxon>
        <taxon>Cavenderia</taxon>
    </lineage>
</organism>
<feature type="compositionally biased region" description="Acidic residues" evidence="1">
    <location>
        <begin position="171"/>
        <end position="188"/>
    </location>
</feature>
<dbReference type="Proteomes" id="UP000007797">
    <property type="component" value="Unassembled WGS sequence"/>
</dbReference>
<proteinExistence type="predicted"/>
<sequence length="316" mass="37104">MATKTINITKLYHPVKAIIGFRASSDMCNPFLAEYEKSSVTQSLMCSIVYPKSEIAKRFQAEYNLTDDKFDTLRSNIDAVGGRIRKLKFDFGSTHRRDYWAMFLKKFYPGTQQTLNQMAKDEDEYLKVQKILEQWCLENNIKVQFPKVQGEIPWVFEPDHEYRIIQKEVVEGEEGEEGEGEGEGEGDINEQQQDGQQFERTENENSDHTSLRYGKKTRDFASHKKPYGADAGYHDSYNPYIKRDRYQQRGEKSEDNNNNNEQVERDGNEYSQKKLKDFVFIKNSDRKPYIPKRERYQQQKNNNNSGSEPTPFENKE</sequence>
<feature type="compositionally biased region" description="Basic and acidic residues" evidence="1">
    <location>
        <begin position="197"/>
        <end position="222"/>
    </location>
</feature>
<name>F4Q017_CACFS</name>
<dbReference type="EMBL" id="GL883017">
    <property type="protein sequence ID" value="EGG18931.1"/>
    <property type="molecule type" value="Genomic_DNA"/>
</dbReference>